<organism evidence="2 3">
    <name type="scientific">Halopseudomonas salina</name>
    <dbReference type="NCBI Taxonomy" id="1323744"/>
    <lineage>
        <taxon>Bacteria</taxon>
        <taxon>Pseudomonadati</taxon>
        <taxon>Pseudomonadota</taxon>
        <taxon>Gammaproteobacteria</taxon>
        <taxon>Pseudomonadales</taxon>
        <taxon>Pseudomonadaceae</taxon>
        <taxon>Halopseudomonas</taxon>
    </lineage>
</organism>
<evidence type="ECO:0000313" key="2">
    <source>
        <dbReference type="EMBL" id="GGC90842.1"/>
    </source>
</evidence>
<feature type="chain" id="PRO_5047046580" description="Lipoprotein" evidence="1">
    <location>
        <begin position="26"/>
        <end position="203"/>
    </location>
</feature>
<protein>
    <recommendedName>
        <fullName evidence="4">Lipoprotein</fullName>
    </recommendedName>
</protein>
<keyword evidence="3" id="KW-1185">Reference proteome</keyword>
<dbReference type="Proteomes" id="UP000638188">
    <property type="component" value="Unassembled WGS sequence"/>
</dbReference>
<reference evidence="3" key="1">
    <citation type="journal article" date="2019" name="Int. J. Syst. Evol. Microbiol.">
        <title>The Global Catalogue of Microorganisms (GCM) 10K type strain sequencing project: providing services to taxonomists for standard genome sequencing and annotation.</title>
        <authorList>
            <consortium name="The Broad Institute Genomics Platform"/>
            <consortium name="The Broad Institute Genome Sequencing Center for Infectious Disease"/>
            <person name="Wu L."/>
            <person name="Ma J."/>
        </authorList>
    </citation>
    <scope>NUCLEOTIDE SEQUENCE [LARGE SCALE GENOMIC DNA]</scope>
    <source>
        <strain evidence="3">CGMCC 1.12482</strain>
    </source>
</reference>
<keyword evidence="1" id="KW-0732">Signal</keyword>
<gene>
    <name evidence="2" type="ORF">GCM10007418_08150</name>
</gene>
<dbReference type="PROSITE" id="PS51257">
    <property type="entry name" value="PROKAR_LIPOPROTEIN"/>
    <property type="match status" value="1"/>
</dbReference>
<evidence type="ECO:0000256" key="1">
    <source>
        <dbReference type="SAM" id="SignalP"/>
    </source>
</evidence>
<dbReference type="EMBL" id="BMFF01000002">
    <property type="protein sequence ID" value="GGC90842.1"/>
    <property type="molecule type" value="Genomic_DNA"/>
</dbReference>
<evidence type="ECO:0008006" key="4">
    <source>
        <dbReference type="Google" id="ProtNLM"/>
    </source>
</evidence>
<proteinExistence type="predicted"/>
<evidence type="ECO:0000313" key="3">
    <source>
        <dbReference type="Proteomes" id="UP000638188"/>
    </source>
</evidence>
<comment type="caution">
    <text evidence="2">The sequence shown here is derived from an EMBL/GenBank/DDBJ whole genome shotgun (WGS) entry which is preliminary data.</text>
</comment>
<dbReference type="RefSeq" id="WP_150276076.1">
    <property type="nucleotide sequence ID" value="NZ_BMFF01000002.1"/>
</dbReference>
<accession>A0ABQ1P678</accession>
<sequence>MIRITWKYLALLAILLLAGCAAKNANQGLDPSQLSKTGLVFASLSTGAEGGDAPIATFSFSQGGFVNSRQEQIAGLNLKPSELEGDFGRLIAVELPVGPNSLTYWSLTHGVTQYSSAKPVPEIKFIVEPGKALYLGNLHVHVEMAKNVLGQPVINNLLPEIRDRSERDVALFKSRYPLVGDANILLKQPFLGEWSQDNLLISR</sequence>
<name>A0ABQ1P678_9GAMM</name>
<feature type="signal peptide" evidence="1">
    <location>
        <begin position="1"/>
        <end position="25"/>
    </location>
</feature>